<dbReference type="InterPro" id="IPR013217">
    <property type="entry name" value="Methyltransf_12"/>
</dbReference>
<keyword evidence="2" id="KW-0808">Transferase</keyword>
<keyword evidence="2" id="KW-0489">Methyltransferase</keyword>
<comment type="caution">
    <text evidence="2">The sequence shown here is derived from an EMBL/GenBank/DDBJ whole genome shotgun (WGS) entry which is preliminary data.</text>
</comment>
<dbReference type="GO" id="GO:0008168">
    <property type="term" value="F:methyltransferase activity"/>
    <property type="evidence" value="ECO:0007669"/>
    <property type="project" value="UniProtKB-KW"/>
</dbReference>
<name>A0ABV3DB88_9ACTN</name>
<proteinExistence type="predicted"/>
<dbReference type="EC" id="2.1.-.-" evidence="2"/>
<dbReference type="Pfam" id="PF08242">
    <property type="entry name" value="Methyltransf_12"/>
    <property type="match status" value="1"/>
</dbReference>
<dbReference type="Gene3D" id="3.40.50.150">
    <property type="entry name" value="Vaccinia Virus protein VP39"/>
    <property type="match status" value="1"/>
</dbReference>
<dbReference type="EMBL" id="JBEZFP010000009">
    <property type="protein sequence ID" value="MEU8132966.1"/>
    <property type="molecule type" value="Genomic_DNA"/>
</dbReference>
<accession>A0ABV3DB88</accession>
<reference evidence="2 3" key="1">
    <citation type="submission" date="2024-06" db="EMBL/GenBank/DDBJ databases">
        <title>The Natural Products Discovery Center: Release of the First 8490 Sequenced Strains for Exploring Actinobacteria Biosynthetic Diversity.</title>
        <authorList>
            <person name="Kalkreuter E."/>
            <person name="Kautsar S.A."/>
            <person name="Yang D."/>
            <person name="Bader C.D."/>
            <person name="Teijaro C.N."/>
            <person name="Fluegel L."/>
            <person name="Davis C.M."/>
            <person name="Simpson J.R."/>
            <person name="Lauterbach L."/>
            <person name="Steele A.D."/>
            <person name="Gui C."/>
            <person name="Meng S."/>
            <person name="Li G."/>
            <person name="Viehrig K."/>
            <person name="Ye F."/>
            <person name="Su P."/>
            <person name="Kiefer A.F."/>
            <person name="Nichols A."/>
            <person name="Cepeda A.J."/>
            <person name="Yan W."/>
            <person name="Fan B."/>
            <person name="Jiang Y."/>
            <person name="Adhikari A."/>
            <person name="Zheng C.-J."/>
            <person name="Schuster L."/>
            <person name="Cowan T.M."/>
            <person name="Smanski M.J."/>
            <person name="Chevrette M.G."/>
            <person name="De Carvalho L.P.S."/>
            <person name="Shen B."/>
        </authorList>
    </citation>
    <scope>NUCLEOTIDE SEQUENCE [LARGE SCALE GENOMIC DNA]</scope>
    <source>
        <strain evidence="2 3">NPDC048946</strain>
    </source>
</reference>
<feature type="domain" description="Methyltransferase type 12" evidence="1">
    <location>
        <begin position="24"/>
        <end position="123"/>
    </location>
</feature>
<gene>
    <name evidence="2" type="ORF">AB0C36_05610</name>
</gene>
<dbReference type="Proteomes" id="UP001551482">
    <property type="component" value="Unassembled WGS sequence"/>
</dbReference>
<dbReference type="SUPFAM" id="SSF53335">
    <property type="entry name" value="S-adenosyl-L-methionine-dependent methyltransferases"/>
    <property type="match status" value="1"/>
</dbReference>
<dbReference type="InterPro" id="IPR029063">
    <property type="entry name" value="SAM-dependent_MTases_sf"/>
</dbReference>
<sequence length="172" mass="18037">MSGIPHRLRWAVEQLDVQPKDRVLEIGGGRGVAAALVCELLTDGRLVGLDRSESAVKGATARNAGYVADGRARFVLGTLEGADLASEGPFDKVFAVNVNLFWTRDPAHELDLIRGALAPEGTLRLFYEPPPAGQLGSLGARVAATLAANGYAAETTTDPTETVLCVAARKAA</sequence>
<dbReference type="RefSeq" id="WP_358349671.1">
    <property type="nucleotide sequence ID" value="NZ_JBEZFP010000009.1"/>
</dbReference>
<keyword evidence="3" id="KW-1185">Reference proteome</keyword>
<evidence type="ECO:0000313" key="2">
    <source>
        <dbReference type="EMBL" id="MEU8132966.1"/>
    </source>
</evidence>
<evidence type="ECO:0000313" key="3">
    <source>
        <dbReference type="Proteomes" id="UP001551482"/>
    </source>
</evidence>
<evidence type="ECO:0000259" key="1">
    <source>
        <dbReference type="Pfam" id="PF08242"/>
    </source>
</evidence>
<protein>
    <submittedName>
        <fullName evidence="2">Class I SAM-dependent methyltransferase</fullName>
        <ecNumber evidence="2">2.1.-.-</ecNumber>
    </submittedName>
</protein>
<dbReference type="GO" id="GO:0032259">
    <property type="term" value="P:methylation"/>
    <property type="evidence" value="ECO:0007669"/>
    <property type="project" value="UniProtKB-KW"/>
</dbReference>
<dbReference type="CDD" id="cd02440">
    <property type="entry name" value="AdoMet_MTases"/>
    <property type="match status" value="1"/>
</dbReference>
<organism evidence="2 3">
    <name type="scientific">Streptodolium elevatio</name>
    <dbReference type="NCBI Taxonomy" id="3157996"/>
    <lineage>
        <taxon>Bacteria</taxon>
        <taxon>Bacillati</taxon>
        <taxon>Actinomycetota</taxon>
        <taxon>Actinomycetes</taxon>
        <taxon>Kitasatosporales</taxon>
        <taxon>Streptomycetaceae</taxon>
        <taxon>Streptodolium</taxon>
    </lineage>
</organism>